<evidence type="ECO:0000256" key="2">
    <source>
        <dbReference type="ARBA" id="ARBA00023445"/>
    </source>
</evidence>
<sequence>MATLWLVLGVIAGLFLYVRANDAKLKRTPPEAMSFSPQRWTEDAVRRTADRLADSPRSLLTVDQLPKQTGRRYIITGGAGFLGGWMVLHLLARGEDPRRIRVIDIRMPARKDLTEGAAKDVDYILVDVTDAKAVDAAFSKPWPSAQSDVPGAPEPEVTVFHTAATIRFFERHPDLLRHSNEVNVRGTENVVNAARRVGVSTLVSTSSGSICVWNNRFWLWPWEKEPKYFVQPVNDDSSIPKRHEDYFSNYAASKHTAEKFVRAADKTPSGQRVLRTGCIRPGNGIYGPGGDLMVGNYLTRKTNPSWIQTMIQSLIYAENCSLAHLCYEARLIELQQGSKNPDIGGQAFCVADAGPPPLYGEVYDAVTQVSKGQTEFMYLSFTAMLALAQLVEWYYLARYFLLQSRFAFLGRIMPPVTGDIVFLQPSMWALTGIHLWFNDSRARLAPEKGGLGYNGDITTMEGVCKSVIEHQRDGGKSLQRVIAGHKEVGHGFAPNRAENGPARIIAAVENGPAKIIEKVESGIAIHAANGHN</sequence>
<evidence type="ECO:0000256" key="1">
    <source>
        <dbReference type="ARBA" id="ARBA00023002"/>
    </source>
</evidence>
<dbReference type="InParanoid" id="J4GS99"/>
<dbReference type="Pfam" id="PF01073">
    <property type="entry name" value="3Beta_HSD"/>
    <property type="match status" value="1"/>
</dbReference>
<evidence type="ECO:0000313" key="6">
    <source>
        <dbReference type="EMBL" id="CCM04005.1"/>
    </source>
</evidence>
<dbReference type="PANTHER" id="PTHR10366">
    <property type="entry name" value="NAD DEPENDENT EPIMERASE/DEHYDRATASE"/>
    <property type="match status" value="1"/>
</dbReference>
<dbReference type="GO" id="GO:0005783">
    <property type="term" value="C:endoplasmic reticulum"/>
    <property type="evidence" value="ECO:0007669"/>
    <property type="project" value="TreeGrafter"/>
</dbReference>
<feature type="chain" id="PRO_5003779087" description="3-beta hydroxysteroid dehydrogenase/isomerase domain-containing protein" evidence="4">
    <location>
        <begin position="21"/>
        <end position="532"/>
    </location>
</feature>
<name>J4GS99_9APHY</name>
<dbReference type="RefSeq" id="XP_012183288.1">
    <property type="nucleotide sequence ID" value="XM_012327898.1"/>
</dbReference>
<feature type="signal peptide" evidence="4">
    <location>
        <begin position="1"/>
        <end position="20"/>
    </location>
</feature>
<dbReference type="GO" id="GO:0006696">
    <property type="term" value="P:ergosterol biosynthetic process"/>
    <property type="evidence" value="ECO:0007669"/>
    <property type="project" value="TreeGrafter"/>
</dbReference>
<protein>
    <recommendedName>
        <fullName evidence="5">3-beta hydroxysteroid dehydrogenase/isomerase domain-containing protein</fullName>
    </recommendedName>
</protein>
<proteinExistence type="inferred from homology"/>
<dbReference type="GO" id="GO:0000252">
    <property type="term" value="F:3-beta-hydroxysteroid dehydrogenase [NAD(P)+]/C4-decarboxylase activity"/>
    <property type="evidence" value="ECO:0007669"/>
    <property type="project" value="TreeGrafter"/>
</dbReference>
<keyword evidence="7" id="KW-1185">Reference proteome</keyword>
<dbReference type="AlphaFoldDB" id="J4GS99"/>
<gene>
    <name evidence="6" type="ORF">FIBRA_06162</name>
</gene>
<evidence type="ECO:0000256" key="4">
    <source>
        <dbReference type="SAM" id="SignalP"/>
    </source>
</evidence>
<dbReference type="HOGENOM" id="CLU_045580_1_0_1"/>
<dbReference type="InterPro" id="IPR050425">
    <property type="entry name" value="NAD(P)_dehydrat-like"/>
</dbReference>
<dbReference type="InterPro" id="IPR036291">
    <property type="entry name" value="NAD(P)-bd_dom_sf"/>
</dbReference>
<evidence type="ECO:0000313" key="7">
    <source>
        <dbReference type="Proteomes" id="UP000006352"/>
    </source>
</evidence>
<dbReference type="InterPro" id="IPR002225">
    <property type="entry name" value="3Beta_OHSteriod_DH/Estase"/>
</dbReference>
<evidence type="ECO:0000259" key="5">
    <source>
        <dbReference type="Pfam" id="PF01073"/>
    </source>
</evidence>
<dbReference type="Gene3D" id="3.40.50.720">
    <property type="entry name" value="NAD(P)-binding Rossmann-like Domain"/>
    <property type="match status" value="1"/>
</dbReference>
<keyword evidence="1" id="KW-0560">Oxidoreductase</keyword>
<dbReference type="STRING" id="599839.J4GS99"/>
<dbReference type="Proteomes" id="UP000006352">
    <property type="component" value="Unassembled WGS sequence"/>
</dbReference>
<keyword evidence="3" id="KW-1133">Transmembrane helix</keyword>
<dbReference type="PANTHER" id="PTHR10366:SF447">
    <property type="entry name" value="HYDROXYSTEROID DEHYDROGENASE_ISOMERASE FAMILY PROTEIN, PUTATIVE (AFU_ORTHOLOGUE AFUA_1G06450)-RELATED"/>
    <property type="match status" value="1"/>
</dbReference>
<dbReference type="EMBL" id="HE797138">
    <property type="protein sequence ID" value="CCM04005.1"/>
    <property type="molecule type" value="Genomic_DNA"/>
</dbReference>
<dbReference type="GeneID" id="24098916"/>
<organism evidence="6 7">
    <name type="scientific">Fibroporia radiculosa</name>
    <dbReference type="NCBI Taxonomy" id="599839"/>
    <lineage>
        <taxon>Eukaryota</taxon>
        <taxon>Fungi</taxon>
        <taxon>Dikarya</taxon>
        <taxon>Basidiomycota</taxon>
        <taxon>Agaricomycotina</taxon>
        <taxon>Agaricomycetes</taxon>
        <taxon>Polyporales</taxon>
        <taxon>Fibroporiaceae</taxon>
        <taxon>Fibroporia</taxon>
    </lineage>
</organism>
<comment type="similarity">
    <text evidence="2">Belongs to the NAD(P)-dependent epimerase/dehydratase family. Dihydroflavonol-4-reductase subfamily.</text>
</comment>
<reference evidence="6 7" key="1">
    <citation type="journal article" date="2012" name="Appl. Environ. Microbiol.">
        <title>Short-read sequencing for genomic analysis of the brown rot fungus Fibroporia radiculosa.</title>
        <authorList>
            <person name="Tang J.D."/>
            <person name="Perkins A.D."/>
            <person name="Sonstegard T.S."/>
            <person name="Schroeder S.G."/>
            <person name="Burgess S.C."/>
            <person name="Diehl S.V."/>
        </authorList>
    </citation>
    <scope>NUCLEOTIDE SEQUENCE [LARGE SCALE GENOMIC DNA]</scope>
    <source>
        <strain evidence="6 7">TFFH 294</strain>
    </source>
</reference>
<evidence type="ECO:0000256" key="3">
    <source>
        <dbReference type="SAM" id="Phobius"/>
    </source>
</evidence>
<feature type="domain" description="3-beta hydroxysteroid dehydrogenase/isomerase" evidence="5">
    <location>
        <begin position="74"/>
        <end position="359"/>
    </location>
</feature>
<feature type="transmembrane region" description="Helical" evidence="3">
    <location>
        <begin position="73"/>
        <end position="92"/>
    </location>
</feature>
<dbReference type="SUPFAM" id="SSF51735">
    <property type="entry name" value="NAD(P)-binding Rossmann-fold domains"/>
    <property type="match status" value="1"/>
</dbReference>
<keyword evidence="4" id="KW-0732">Signal</keyword>
<keyword evidence="3" id="KW-0812">Transmembrane</keyword>
<accession>J4GS99</accession>
<dbReference type="OrthoDB" id="10058185at2759"/>
<keyword evidence="3" id="KW-0472">Membrane</keyword>